<feature type="region of interest" description="Disordered" evidence="10">
    <location>
        <begin position="1"/>
        <end position="26"/>
    </location>
</feature>
<feature type="region of interest" description="Disordered" evidence="10">
    <location>
        <begin position="100"/>
        <end position="208"/>
    </location>
</feature>
<feature type="compositionally biased region" description="Basic and acidic residues" evidence="10">
    <location>
        <begin position="100"/>
        <end position="130"/>
    </location>
</feature>
<dbReference type="InterPro" id="IPR018851">
    <property type="entry name" value="Borealin_N"/>
</dbReference>
<reference evidence="12" key="1">
    <citation type="submission" date="2023-02" db="EMBL/GenBank/DDBJ databases">
        <title>Identification and recombinant expression of a fungal hydrolase from Papiliotrema laurentii that hydrolyzes apple cutin and clears colloidal polyester polyurethane.</title>
        <authorList>
            <consortium name="DOE Joint Genome Institute"/>
            <person name="Roman V.A."/>
            <person name="Bojanowski C."/>
            <person name="Crable B.R."/>
            <person name="Wagner D.N."/>
            <person name="Hung C.S."/>
            <person name="Nadeau L.J."/>
            <person name="Schratz L."/>
            <person name="Haridas S."/>
            <person name="Pangilinan J."/>
            <person name="Lipzen A."/>
            <person name="Na H."/>
            <person name="Yan M."/>
            <person name="Ng V."/>
            <person name="Grigoriev I.V."/>
            <person name="Spatafora J.W."/>
            <person name="Barlow D."/>
            <person name="Biffinger J."/>
            <person name="Kelley-Loughnane N."/>
            <person name="Varaljay V.A."/>
            <person name="Crookes-Goodson W.J."/>
        </authorList>
    </citation>
    <scope>NUCLEOTIDE SEQUENCE</scope>
    <source>
        <strain evidence="12">5307AH</strain>
    </source>
</reference>
<dbReference type="GO" id="GO:0005634">
    <property type="term" value="C:nucleus"/>
    <property type="evidence" value="ECO:0007669"/>
    <property type="project" value="UniProtKB-SubCell"/>
</dbReference>
<evidence type="ECO:0000313" key="13">
    <source>
        <dbReference type="Proteomes" id="UP001182556"/>
    </source>
</evidence>
<evidence type="ECO:0000256" key="10">
    <source>
        <dbReference type="SAM" id="MobiDB-lite"/>
    </source>
</evidence>
<dbReference type="PANTHER" id="PTHR16040:SF7">
    <property type="entry name" value="AUSTRALIN, ISOFORM A-RELATED"/>
    <property type="match status" value="1"/>
</dbReference>
<comment type="subcellular location">
    <subcellularLocation>
        <location evidence="2">Chromosome</location>
        <location evidence="2">Centromere</location>
    </subcellularLocation>
    <subcellularLocation>
        <location evidence="1">Nucleus</location>
    </subcellularLocation>
</comment>
<dbReference type="InterPro" id="IPR018867">
    <property type="entry name" value="Cell_div_borealin"/>
</dbReference>
<dbReference type="GO" id="GO:0051233">
    <property type="term" value="C:spindle midzone"/>
    <property type="evidence" value="ECO:0007669"/>
    <property type="project" value="TreeGrafter"/>
</dbReference>
<keyword evidence="5" id="KW-0132">Cell division</keyword>
<protein>
    <recommendedName>
        <fullName evidence="11">Borealin N-terminal domain-containing protein</fullName>
    </recommendedName>
</protein>
<feature type="domain" description="Borealin N-terminal" evidence="11">
    <location>
        <begin position="29"/>
        <end position="83"/>
    </location>
</feature>
<organism evidence="12 13">
    <name type="scientific">Papiliotrema laurentii</name>
    <name type="common">Cryptococcus laurentii</name>
    <dbReference type="NCBI Taxonomy" id="5418"/>
    <lineage>
        <taxon>Eukaryota</taxon>
        <taxon>Fungi</taxon>
        <taxon>Dikarya</taxon>
        <taxon>Basidiomycota</taxon>
        <taxon>Agaricomycotina</taxon>
        <taxon>Tremellomycetes</taxon>
        <taxon>Tremellales</taxon>
        <taxon>Rhynchogastremaceae</taxon>
        <taxon>Papiliotrema</taxon>
    </lineage>
</organism>
<evidence type="ECO:0000256" key="7">
    <source>
        <dbReference type="ARBA" id="ARBA00023242"/>
    </source>
</evidence>
<feature type="compositionally biased region" description="Acidic residues" evidence="10">
    <location>
        <begin position="244"/>
        <end position="255"/>
    </location>
</feature>
<dbReference type="GO" id="GO:0000070">
    <property type="term" value="P:mitotic sister chromatid segregation"/>
    <property type="evidence" value="ECO:0007669"/>
    <property type="project" value="TreeGrafter"/>
</dbReference>
<evidence type="ECO:0000256" key="6">
    <source>
        <dbReference type="ARBA" id="ARBA00022776"/>
    </source>
</evidence>
<dbReference type="GO" id="GO:0032133">
    <property type="term" value="C:chromosome passenger complex"/>
    <property type="evidence" value="ECO:0007669"/>
    <property type="project" value="TreeGrafter"/>
</dbReference>
<evidence type="ECO:0000256" key="8">
    <source>
        <dbReference type="ARBA" id="ARBA00023306"/>
    </source>
</evidence>
<evidence type="ECO:0000259" key="11">
    <source>
        <dbReference type="Pfam" id="PF10444"/>
    </source>
</evidence>
<keyword evidence="7" id="KW-0539">Nucleus</keyword>
<evidence type="ECO:0000256" key="3">
    <source>
        <dbReference type="ARBA" id="ARBA00009914"/>
    </source>
</evidence>
<evidence type="ECO:0000256" key="9">
    <source>
        <dbReference type="ARBA" id="ARBA00023328"/>
    </source>
</evidence>
<keyword evidence="6" id="KW-0498">Mitosis</keyword>
<keyword evidence="8" id="KW-0131">Cell cycle</keyword>
<comment type="similarity">
    <text evidence="3">Belongs to the borealin family.</text>
</comment>
<sequence>MATKVQRAVAMSTPPRSAKPRSVYSEQEKRSLLENYDLEVEDKTRAFNSALAATLSSFMLRQEAEILKIPRDLRSMTLGQLEAQWGGSWAGTVQRIAREKMEEREREEAAQREKARLEEEAKGKRKRAEDEASASSRTSKNARKDASGSNAKIPLSASKRRLTSKTPRSKPIASGSSSGPSGLPQNHIFNPLLPTTPGFARRPRRNESFFSANGSPIVILGSAESPSSDALANEAASDDRITDDSDDDDLPDPEAMETKLLAQRATTPPDSKPSRRPKRAPSLFFRQSIAPNDLVARDTVGEDDGPPLEPELASIPLSDGRTVTFNPLDLSPGRIDAEMEQGGLGENEKVRVKSKVKDAVFQALTAKMEKWKVLG</sequence>
<dbReference type="PANTHER" id="PTHR16040">
    <property type="entry name" value="AUSTRALIN, ISOFORM A-RELATED"/>
    <property type="match status" value="1"/>
</dbReference>
<keyword evidence="13" id="KW-1185">Reference proteome</keyword>
<evidence type="ECO:0000256" key="5">
    <source>
        <dbReference type="ARBA" id="ARBA00022618"/>
    </source>
</evidence>
<evidence type="ECO:0000256" key="1">
    <source>
        <dbReference type="ARBA" id="ARBA00004123"/>
    </source>
</evidence>
<accession>A0AAD9L6G3</accession>
<evidence type="ECO:0000256" key="4">
    <source>
        <dbReference type="ARBA" id="ARBA00022454"/>
    </source>
</evidence>
<dbReference type="GO" id="GO:0051301">
    <property type="term" value="P:cell division"/>
    <property type="evidence" value="ECO:0007669"/>
    <property type="project" value="UniProtKB-KW"/>
</dbReference>
<proteinExistence type="inferred from homology"/>
<dbReference type="Pfam" id="PF10444">
    <property type="entry name" value="Nbl1_Borealin_N"/>
    <property type="match status" value="1"/>
</dbReference>
<gene>
    <name evidence="12" type="ORF">DB88DRAFT_483752</name>
</gene>
<comment type="caution">
    <text evidence="12">The sequence shown here is derived from an EMBL/GenBank/DDBJ whole genome shotgun (WGS) entry which is preliminary data.</text>
</comment>
<keyword evidence="9" id="KW-0137">Centromere</keyword>
<dbReference type="EMBL" id="JAODAN010000003">
    <property type="protein sequence ID" value="KAK1925385.1"/>
    <property type="molecule type" value="Genomic_DNA"/>
</dbReference>
<name>A0AAD9L6G3_PAPLA</name>
<keyword evidence="4" id="KW-0158">Chromosome</keyword>
<dbReference type="AlphaFoldDB" id="A0AAD9L6G3"/>
<evidence type="ECO:0000313" key="12">
    <source>
        <dbReference type="EMBL" id="KAK1925385.1"/>
    </source>
</evidence>
<evidence type="ECO:0000256" key="2">
    <source>
        <dbReference type="ARBA" id="ARBA00004584"/>
    </source>
</evidence>
<feature type="region of interest" description="Disordered" evidence="10">
    <location>
        <begin position="221"/>
        <end position="284"/>
    </location>
</feature>
<feature type="region of interest" description="Disordered" evidence="10">
    <location>
        <begin position="297"/>
        <end position="320"/>
    </location>
</feature>
<dbReference type="Proteomes" id="UP001182556">
    <property type="component" value="Unassembled WGS sequence"/>
</dbReference>
<dbReference type="GO" id="GO:0000775">
    <property type="term" value="C:chromosome, centromeric region"/>
    <property type="evidence" value="ECO:0007669"/>
    <property type="project" value="UniProtKB-SubCell"/>
</dbReference>